<organism evidence="11 12">
    <name type="scientific">Microbacterium jejuense</name>
    <dbReference type="NCBI Taxonomy" id="1263637"/>
    <lineage>
        <taxon>Bacteria</taxon>
        <taxon>Bacillati</taxon>
        <taxon>Actinomycetota</taxon>
        <taxon>Actinomycetes</taxon>
        <taxon>Micrococcales</taxon>
        <taxon>Microbacteriaceae</taxon>
        <taxon>Microbacterium</taxon>
    </lineage>
</organism>
<sequence>MTPARVLREERHEASLPSRGRPRTRRALALAATAALAAGLALPLTATAALADDDAGLAGSELYVDPWSTTLEAAQSLSGQARDDAQLLGSIASATWFTDGTPAEVEAAVDAVVSAAAAQDRMPVLVAYNLPFRDCAQYSAGGAADTAAYAAWIDGFAAGIGGRDATVILEPDGLGIIPHYTTLDGVAEWCQPAEVPAETAASDRFAQLSHAVDAFAALPATSVYLDGTGASWLNVGEISDRLLKGGVQRADGFFLNASNYQFTANSTAFGTWVSQCIAYVTEVVPGDFGSCGNQYWNGGPATGWQGVSMSQYGQWRADAADPALNTSGVDSRYASILGGTQPSTHFVIDTSRNGLGPWQYPDGVYSAHEDWCNPPDRGLGLRPDTTTGVALVDAYLWIKVPGESDGKCYRGTAGPDDPERGYEDPAAGQWFAQQARELIALADPAIAPLDCHVDWAPSADGTSAAVRLSGRLGDRFSLGFAVPEGQKVVKATRAAVVQSGDVVTVTGMPKRTGNAPDTVVHAKSSLSTPWQFLLDGRACTS</sequence>
<keyword evidence="5 9" id="KW-0119">Carbohydrate metabolism</keyword>
<feature type="active site" evidence="8">
    <location>
        <position position="134"/>
    </location>
</feature>
<dbReference type="EMBL" id="JAEUAW010000008">
    <property type="protein sequence ID" value="MBW9094315.1"/>
    <property type="molecule type" value="Genomic_DNA"/>
</dbReference>
<evidence type="ECO:0000256" key="4">
    <source>
        <dbReference type="ARBA" id="ARBA00023157"/>
    </source>
</evidence>
<feature type="compositionally biased region" description="Basic and acidic residues" evidence="10">
    <location>
        <begin position="1"/>
        <end position="14"/>
    </location>
</feature>
<dbReference type="EC" id="3.2.1.-" evidence="9"/>
<dbReference type="PROSITE" id="PS00655">
    <property type="entry name" value="GLYCOSYL_HYDROL_F6_1"/>
    <property type="match status" value="1"/>
</dbReference>
<gene>
    <name evidence="11" type="ORF">JNB62_11530</name>
</gene>
<dbReference type="InterPro" id="IPR036434">
    <property type="entry name" value="Beta_cellobiohydrolase_sf"/>
</dbReference>
<keyword evidence="12" id="KW-1185">Reference proteome</keyword>
<dbReference type="RefSeq" id="WP_220301033.1">
    <property type="nucleotide sequence ID" value="NZ_JAEUAW010000008.1"/>
</dbReference>
<evidence type="ECO:0000256" key="8">
    <source>
        <dbReference type="PROSITE-ProRule" id="PRU10056"/>
    </source>
</evidence>
<dbReference type="PANTHER" id="PTHR34876:SF4">
    <property type="entry name" value="1,4-BETA-D-GLUCAN CELLOBIOHYDROLASE C-RELATED"/>
    <property type="match status" value="1"/>
</dbReference>
<keyword evidence="4" id="KW-1015">Disulfide bond</keyword>
<keyword evidence="3 9" id="KW-0136">Cellulose degradation</keyword>
<evidence type="ECO:0000256" key="9">
    <source>
        <dbReference type="RuleBase" id="RU361186"/>
    </source>
</evidence>
<evidence type="ECO:0000256" key="10">
    <source>
        <dbReference type="SAM" id="MobiDB-lite"/>
    </source>
</evidence>
<evidence type="ECO:0000256" key="7">
    <source>
        <dbReference type="ARBA" id="ARBA00023326"/>
    </source>
</evidence>
<feature type="signal peptide" evidence="9">
    <location>
        <begin position="1"/>
        <end position="51"/>
    </location>
</feature>
<dbReference type="InterPro" id="IPR001524">
    <property type="entry name" value="Glyco_hydro_6_CS"/>
</dbReference>
<name>A0ABS7HPJ0_9MICO</name>
<reference evidence="11 12" key="1">
    <citation type="journal article" date="2021" name="MBio">
        <title>Poor Competitiveness of Bradyrhizobium in Pigeon Pea Root Colonization in Indian Soils.</title>
        <authorList>
            <person name="Chalasani D."/>
            <person name="Basu A."/>
            <person name="Pullabhotla S.V.S.R.N."/>
            <person name="Jorrin B."/>
            <person name="Neal A.L."/>
            <person name="Poole P.S."/>
            <person name="Podile A.R."/>
            <person name="Tkacz A."/>
        </authorList>
    </citation>
    <scope>NUCLEOTIDE SEQUENCE [LARGE SCALE GENOMIC DNA]</scope>
    <source>
        <strain evidence="11 12">HU14</strain>
    </source>
</reference>
<proteinExistence type="inferred from homology"/>
<evidence type="ECO:0000256" key="5">
    <source>
        <dbReference type="ARBA" id="ARBA00023277"/>
    </source>
</evidence>
<keyword evidence="2 9" id="KW-0378">Hydrolase</keyword>
<evidence type="ECO:0000256" key="1">
    <source>
        <dbReference type="ARBA" id="ARBA00022729"/>
    </source>
</evidence>
<dbReference type="GO" id="GO:0016787">
    <property type="term" value="F:hydrolase activity"/>
    <property type="evidence" value="ECO:0007669"/>
    <property type="project" value="UniProtKB-KW"/>
</dbReference>
<protein>
    <recommendedName>
        <fullName evidence="9">Glucanase</fullName>
        <ecNumber evidence="9">3.2.1.-</ecNumber>
    </recommendedName>
</protein>
<dbReference type="Pfam" id="PF01341">
    <property type="entry name" value="Glyco_hydro_6"/>
    <property type="match status" value="1"/>
</dbReference>
<feature type="chain" id="PRO_5044966830" description="Glucanase" evidence="9">
    <location>
        <begin position="52"/>
        <end position="541"/>
    </location>
</feature>
<evidence type="ECO:0000256" key="6">
    <source>
        <dbReference type="ARBA" id="ARBA00023295"/>
    </source>
</evidence>
<comment type="similarity">
    <text evidence="9">Belongs to the glycosyl hydrolase family 6.</text>
</comment>
<dbReference type="Proteomes" id="UP001196843">
    <property type="component" value="Unassembled WGS sequence"/>
</dbReference>
<keyword evidence="1 9" id="KW-0732">Signal</keyword>
<evidence type="ECO:0000256" key="2">
    <source>
        <dbReference type="ARBA" id="ARBA00022801"/>
    </source>
</evidence>
<dbReference type="SUPFAM" id="SSF51989">
    <property type="entry name" value="Glycosyl hydrolases family 6, cellulases"/>
    <property type="match status" value="1"/>
</dbReference>
<keyword evidence="6 9" id="KW-0326">Glycosidase</keyword>
<accession>A0ABS7HPJ0</accession>
<evidence type="ECO:0000313" key="11">
    <source>
        <dbReference type="EMBL" id="MBW9094315.1"/>
    </source>
</evidence>
<feature type="region of interest" description="Disordered" evidence="10">
    <location>
        <begin position="1"/>
        <end position="22"/>
    </location>
</feature>
<comment type="caution">
    <text evidence="11">The sequence shown here is derived from an EMBL/GenBank/DDBJ whole genome shotgun (WGS) entry which is preliminary data.</text>
</comment>
<dbReference type="Gene3D" id="3.20.20.40">
    <property type="entry name" value="1, 4-beta cellobiohydrolase"/>
    <property type="match status" value="1"/>
</dbReference>
<dbReference type="PANTHER" id="PTHR34876">
    <property type="match status" value="1"/>
</dbReference>
<dbReference type="InterPro" id="IPR016288">
    <property type="entry name" value="Beta_cellobiohydrolase"/>
</dbReference>
<evidence type="ECO:0000313" key="12">
    <source>
        <dbReference type="Proteomes" id="UP001196843"/>
    </source>
</evidence>
<dbReference type="PRINTS" id="PR00733">
    <property type="entry name" value="GLHYDRLASE6"/>
</dbReference>
<keyword evidence="7 9" id="KW-0624">Polysaccharide degradation</keyword>
<evidence type="ECO:0000256" key="3">
    <source>
        <dbReference type="ARBA" id="ARBA00023001"/>
    </source>
</evidence>